<dbReference type="EMBL" id="JBCAWK010000009">
    <property type="protein sequence ID" value="KAK8849721.1"/>
    <property type="molecule type" value="Genomic_DNA"/>
</dbReference>
<feature type="domain" description="SAP" evidence="1">
    <location>
        <begin position="169"/>
        <end position="203"/>
    </location>
</feature>
<sequence>MSDDRRAAKRAAIKNKLETAGLLGDEAIDQERKAGEQRPLKPVAHSTQLAYDTLLLELEVWCEDRYPERFQSYMALDGERLSTIWQSHGSQLRYQGAEDDRERENTRAQEQFVPTNSNEQFIQGPLCTEVGLDSVPRAWSSVRLHDHEDMPEAKRPRMSDESKLHKFSLAGATKPLLEDRLQALGLGTSGGKADYQKRLLKALEYNFPRGKAYEAMAREKLVRECEERMIAWGGQIKAKMRDSEELKRRLKLFDDNYERIKRGEAVSGVGSRALAGIKQG</sequence>
<dbReference type="AlphaFoldDB" id="A0AAW0YJW4"/>
<evidence type="ECO:0000259" key="1">
    <source>
        <dbReference type="PROSITE" id="PS50800"/>
    </source>
</evidence>
<dbReference type="Proteomes" id="UP001388673">
    <property type="component" value="Unassembled WGS sequence"/>
</dbReference>
<dbReference type="RefSeq" id="XP_066801609.1">
    <property type="nucleotide sequence ID" value="XM_066948150.1"/>
</dbReference>
<dbReference type="PROSITE" id="PS50800">
    <property type="entry name" value="SAP"/>
    <property type="match status" value="1"/>
</dbReference>
<protein>
    <recommendedName>
        <fullName evidence="1">SAP domain-containing protein</fullName>
    </recommendedName>
</protein>
<dbReference type="KEGG" id="kne:92182314"/>
<evidence type="ECO:0000313" key="3">
    <source>
        <dbReference type="Proteomes" id="UP001388673"/>
    </source>
</evidence>
<dbReference type="InterPro" id="IPR003034">
    <property type="entry name" value="SAP_dom"/>
</dbReference>
<gene>
    <name evidence="2" type="ORF">IAR55_005056</name>
</gene>
<accession>A0AAW0YJW4</accession>
<dbReference type="GeneID" id="92182314"/>
<keyword evidence="3" id="KW-1185">Reference proteome</keyword>
<evidence type="ECO:0000313" key="2">
    <source>
        <dbReference type="EMBL" id="KAK8849721.1"/>
    </source>
</evidence>
<proteinExistence type="predicted"/>
<reference evidence="2 3" key="1">
    <citation type="journal article" date="2024" name="bioRxiv">
        <title>Comparative genomics of Cryptococcus and Kwoniella reveals pathogenesis evolution and contrasting karyotype dynamics via intercentromeric recombination or chromosome fusion.</title>
        <authorList>
            <person name="Coelho M.A."/>
            <person name="David-Palma M."/>
            <person name="Shea T."/>
            <person name="Bowers K."/>
            <person name="McGinley-Smith S."/>
            <person name="Mohammad A.W."/>
            <person name="Gnirke A."/>
            <person name="Yurkov A.M."/>
            <person name="Nowrousian M."/>
            <person name="Sun S."/>
            <person name="Cuomo C.A."/>
            <person name="Heitman J."/>
        </authorList>
    </citation>
    <scope>NUCLEOTIDE SEQUENCE [LARGE SCALE GENOMIC DNA]</scope>
    <source>
        <strain evidence="2 3">CBS 13917</strain>
    </source>
</reference>
<comment type="caution">
    <text evidence="2">The sequence shown here is derived from an EMBL/GenBank/DDBJ whole genome shotgun (WGS) entry which is preliminary data.</text>
</comment>
<organism evidence="2 3">
    <name type="scientific">Kwoniella newhampshirensis</name>
    <dbReference type="NCBI Taxonomy" id="1651941"/>
    <lineage>
        <taxon>Eukaryota</taxon>
        <taxon>Fungi</taxon>
        <taxon>Dikarya</taxon>
        <taxon>Basidiomycota</taxon>
        <taxon>Agaricomycotina</taxon>
        <taxon>Tremellomycetes</taxon>
        <taxon>Tremellales</taxon>
        <taxon>Cryptococcaceae</taxon>
        <taxon>Kwoniella</taxon>
    </lineage>
</organism>
<name>A0AAW0YJW4_9TREE</name>